<dbReference type="InterPro" id="IPR000891">
    <property type="entry name" value="PYR_CT"/>
</dbReference>
<dbReference type="FunFam" id="2.40.50.100:FF:000003">
    <property type="entry name" value="Acetyl-CoA carboxylase biotin carboxyl carrier protein"/>
    <property type="match status" value="1"/>
</dbReference>
<dbReference type="SUPFAM" id="SSF89000">
    <property type="entry name" value="post-HMGL domain-like"/>
    <property type="match status" value="1"/>
</dbReference>
<dbReference type="PROSITE" id="PS00188">
    <property type="entry name" value="BIOTIN"/>
    <property type="match status" value="1"/>
</dbReference>
<dbReference type="InterPro" id="IPR001882">
    <property type="entry name" value="Biotin_BS"/>
</dbReference>
<dbReference type="InterPro" id="IPR055268">
    <property type="entry name" value="PCB-like"/>
</dbReference>
<dbReference type="SUPFAM" id="SSF51230">
    <property type="entry name" value="Single hybrid motif"/>
    <property type="match status" value="1"/>
</dbReference>
<dbReference type="Gene3D" id="2.40.50.100">
    <property type="match status" value="1"/>
</dbReference>
<dbReference type="SUPFAM" id="SSF51569">
    <property type="entry name" value="Aldolase"/>
    <property type="match status" value="1"/>
</dbReference>
<feature type="domain" description="Lipoyl-binding" evidence="2">
    <location>
        <begin position="520"/>
        <end position="598"/>
    </location>
</feature>
<dbReference type="InterPro" id="IPR011053">
    <property type="entry name" value="Single_hybrid_motif"/>
</dbReference>
<dbReference type="AlphaFoldDB" id="A0A3B1E4G9"/>
<dbReference type="PROSITE" id="PS50968">
    <property type="entry name" value="BIOTINYL_LIPOYL"/>
    <property type="match status" value="1"/>
</dbReference>
<evidence type="ECO:0000313" key="4">
    <source>
        <dbReference type="EMBL" id="VAY86649.1"/>
    </source>
</evidence>
<dbReference type="GO" id="GO:0005737">
    <property type="term" value="C:cytoplasm"/>
    <property type="evidence" value="ECO:0007669"/>
    <property type="project" value="TreeGrafter"/>
</dbReference>
<dbReference type="Pfam" id="PF00364">
    <property type="entry name" value="Biotin_lipoyl"/>
    <property type="match status" value="1"/>
</dbReference>
<dbReference type="Pfam" id="PF02436">
    <property type="entry name" value="PYC_OADA"/>
    <property type="match status" value="1"/>
</dbReference>
<dbReference type="InterPro" id="IPR000089">
    <property type="entry name" value="Biotin_lipoyl"/>
</dbReference>
<dbReference type="CDD" id="cd07937">
    <property type="entry name" value="DRE_TIM_PC_TC_5S"/>
    <property type="match status" value="1"/>
</dbReference>
<dbReference type="GO" id="GO:0004736">
    <property type="term" value="F:pyruvate carboxylase activity"/>
    <property type="evidence" value="ECO:0007669"/>
    <property type="project" value="UniProtKB-EC"/>
</dbReference>
<dbReference type="PANTHER" id="PTHR43778:SF2">
    <property type="entry name" value="PYRUVATE CARBOXYLASE, MITOCHONDRIAL"/>
    <property type="match status" value="1"/>
</dbReference>
<dbReference type="EMBL" id="UOYO01000015">
    <property type="protein sequence ID" value="VAY86649.1"/>
    <property type="molecule type" value="Genomic_DNA"/>
</dbReference>
<dbReference type="PROSITE" id="PS50991">
    <property type="entry name" value="PYR_CT"/>
    <property type="match status" value="1"/>
</dbReference>
<dbReference type="InterPro" id="IPR013785">
    <property type="entry name" value="Aldolase_TIM"/>
</dbReference>
<feature type="domain" description="Pyruvate carboxyltransferase" evidence="3">
    <location>
        <begin position="6"/>
        <end position="277"/>
    </location>
</feature>
<reference evidence="4" key="1">
    <citation type="submission" date="2018-10" db="EMBL/GenBank/DDBJ databases">
        <authorList>
            <person name="Aoki K."/>
        </authorList>
    </citation>
    <scope>NUCLEOTIDE SEQUENCE</scope>
</reference>
<dbReference type="PANTHER" id="PTHR43778">
    <property type="entry name" value="PYRUVATE CARBOXYLASE"/>
    <property type="match status" value="1"/>
</dbReference>
<dbReference type="Pfam" id="PF00682">
    <property type="entry name" value="HMGL-like"/>
    <property type="match status" value="1"/>
</dbReference>
<dbReference type="GO" id="GO:0006094">
    <property type="term" value="P:gluconeogenesis"/>
    <property type="evidence" value="ECO:0007669"/>
    <property type="project" value="TreeGrafter"/>
</dbReference>
<evidence type="ECO:0000256" key="1">
    <source>
        <dbReference type="ARBA" id="ARBA00023267"/>
    </source>
</evidence>
<evidence type="ECO:0000259" key="3">
    <source>
        <dbReference type="PROSITE" id="PS50991"/>
    </source>
</evidence>
<organism evidence="4">
    <name type="scientific">hydrothermal vent metagenome</name>
    <dbReference type="NCBI Taxonomy" id="652676"/>
    <lineage>
        <taxon>unclassified sequences</taxon>
        <taxon>metagenomes</taxon>
        <taxon>ecological metagenomes</taxon>
    </lineage>
</organism>
<dbReference type="InterPro" id="IPR003379">
    <property type="entry name" value="Carboxylase_cons_dom"/>
</dbReference>
<dbReference type="EC" id="6.4.1.1" evidence="4"/>
<name>A0A3B1E4G9_9ZZZZ</name>
<dbReference type="CDD" id="cd06850">
    <property type="entry name" value="biotinyl_domain"/>
    <property type="match status" value="1"/>
</dbReference>
<keyword evidence="4" id="KW-0670">Pyruvate</keyword>
<sequence length="598" mass="64872">MSKKFIDIMDTTFRDGFQSIFGGRVLMDDFMPAVETAKEAGITHYEFGGGARFQSSYFYLKEDAFKMMDKFRSVAGDDANLQTLSRGVNTVMLDTGSRELIDMHAKLFAKHGTTTIRNFDALNDVQNLEYSAACIKNHGLKHEVVVTMMDLPPDCIGAHDVAFYEKTLRDILDSGLPFDSVCFKDASGTANPTKVYDTIKMARKLLGTKVHIRLHTHETAGVSVAAYLAALEAGVDGIDLANSPLSGGTSQPDILTMMHATKGSKYDLGGFEINKILKYQETLKDCLSDYMMPPEATQVSPLIPFSPMPGGALTANTQMMRDDNTLDKFPEVIKAMQEVVEKGGYGTSVTPVSQFYWQQAYANVMFGPWNQIAPGYGEMVLGYFGKTPVAPDTKIVELASTKLKLKPTTKNPLDIADEDPKKSLAAWKERLELENLDITDENIFIAAACKEKGISFLKGESSLNIRKISDKNNTKGNSMADGNYTVVVDGKKFSVQVAQGNSDIQVVPVAEAPATTQAPATTPSLSGGGTEVGANVNGNVWKILVNVGDKVEKGQVVSILEAMKMEIDIEAPCSGIIKSVAVKPNDAVEEGQTIVVIG</sequence>
<gene>
    <name evidence="4" type="ORF">MNB_ARC-1_27</name>
</gene>
<keyword evidence="4" id="KW-0436">Ligase</keyword>
<keyword evidence="1" id="KW-0092">Biotin</keyword>
<proteinExistence type="predicted"/>
<evidence type="ECO:0000259" key="2">
    <source>
        <dbReference type="PROSITE" id="PS50968"/>
    </source>
</evidence>
<dbReference type="Gene3D" id="3.20.20.70">
    <property type="entry name" value="Aldolase class I"/>
    <property type="match status" value="1"/>
</dbReference>
<accession>A0A3B1E4G9</accession>
<protein>
    <submittedName>
        <fullName evidence="4">Pyruvate carboxylase subunit B (Biotin-containing)</fullName>
        <ecNumber evidence="4">6.4.1.1</ecNumber>
    </submittedName>
</protein>